<evidence type="ECO:0000313" key="1">
    <source>
        <dbReference type="EMBL" id="KAI0086542.1"/>
    </source>
</evidence>
<name>A0ACB8TWW8_9APHY</name>
<proteinExistence type="predicted"/>
<organism evidence="1 2">
    <name type="scientific">Irpex rosettiformis</name>
    <dbReference type="NCBI Taxonomy" id="378272"/>
    <lineage>
        <taxon>Eukaryota</taxon>
        <taxon>Fungi</taxon>
        <taxon>Dikarya</taxon>
        <taxon>Basidiomycota</taxon>
        <taxon>Agaricomycotina</taxon>
        <taxon>Agaricomycetes</taxon>
        <taxon>Polyporales</taxon>
        <taxon>Irpicaceae</taxon>
        <taxon>Irpex</taxon>
    </lineage>
</organism>
<evidence type="ECO:0000313" key="2">
    <source>
        <dbReference type="Proteomes" id="UP001055072"/>
    </source>
</evidence>
<accession>A0ACB8TWW8</accession>
<gene>
    <name evidence="1" type="ORF">BDY19DRAFT_894826</name>
</gene>
<sequence>MSAVTKLQSPLKELVAGATHDGSSEFGRNEKDKKEVEEWIERVAGGEVVKAEALKDLEAQLVPKTYVVSNYFTAADVALYGALHPIFAQLQPPQYYAQPALTRYFDHIQNQPTVRKSADALAPAFSLVQFDLENAPKIERKADPPKEKKKKAEGAPLVEKAASSSNEKSAKKEKNEKPAPVAPAEGAVAEAKEGKSQKKEKKEKKPAEEGSSSKKGGKSAPAAAEDAGDPVPSMIDLRVGHIVDVMKHPDADGLYVEQIDFGEETGPRTVVSGLVHYIPIEDMRDKYLVGVCNLKPANMRGIKSFAMVLAATSKDGKDAGIELIQPPAGSRPGDRVYFEGAEFESAKPLSQLNPKKKIFETVQPGFTTLETKEAAWVNPATKSVHKIRTDRGVCAAPTLVGASLS</sequence>
<keyword evidence="2" id="KW-1185">Reference proteome</keyword>
<comment type="caution">
    <text evidence="1">The sequence shown here is derived from an EMBL/GenBank/DDBJ whole genome shotgun (WGS) entry which is preliminary data.</text>
</comment>
<protein>
    <submittedName>
        <fullName evidence="1">Uncharacterized protein</fullName>
    </submittedName>
</protein>
<reference evidence="1" key="1">
    <citation type="journal article" date="2021" name="Environ. Microbiol.">
        <title>Gene family expansions and transcriptome signatures uncover fungal adaptations to wood decay.</title>
        <authorList>
            <person name="Hage H."/>
            <person name="Miyauchi S."/>
            <person name="Viragh M."/>
            <person name="Drula E."/>
            <person name="Min B."/>
            <person name="Chaduli D."/>
            <person name="Navarro D."/>
            <person name="Favel A."/>
            <person name="Norest M."/>
            <person name="Lesage-Meessen L."/>
            <person name="Balint B."/>
            <person name="Merenyi Z."/>
            <person name="de Eugenio L."/>
            <person name="Morin E."/>
            <person name="Martinez A.T."/>
            <person name="Baldrian P."/>
            <person name="Stursova M."/>
            <person name="Martinez M.J."/>
            <person name="Novotny C."/>
            <person name="Magnuson J.K."/>
            <person name="Spatafora J.W."/>
            <person name="Maurice S."/>
            <person name="Pangilinan J."/>
            <person name="Andreopoulos W."/>
            <person name="LaButti K."/>
            <person name="Hundley H."/>
            <person name="Na H."/>
            <person name="Kuo A."/>
            <person name="Barry K."/>
            <person name="Lipzen A."/>
            <person name="Henrissat B."/>
            <person name="Riley R."/>
            <person name="Ahrendt S."/>
            <person name="Nagy L.G."/>
            <person name="Grigoriev I.V."/>
            <person name="Martin F."/>
            <person name="Rosso M.N."/>
        </authorList>
    </citation>
    <scope>NUCLEOTIDE SEQUENCE</scope>
    <source>
        <strain evidence="1">CBS 384.51</strain>
    </source>
</reference>
<dbReference type="Proteomes" id="UP001055072">
    <property type="component" value="Unassembled WGS sequence"/>
</dbReference>
<dbReference type="EMBL" id="MU274923">
    <property type="protein sequence ID" value="KAI0086542.1"/>
    <property type="molecule type" value="Genomic_DNA"/>
</dbReference>